<evidence type="ECO:0000313" key="10">
    <source>
        <dbReference type="EMBL" id="TBW35124.1"/>
    </source>
</evidence>
<comment type="caution">
    <text evidence="10">The sequence shown here is derived from an EMBL/GenBank/DDBJ whole genome shotgun (WGS) entry which is preliminary data.</text>
</comment>
<proteinExistence type="inferred from homology"/>
<dbReference type="EMBL" id="SJFN01000028">
    <property type="protein sequence ID" value="TBW35124.1"/>
    <property type="molecule type" value="Genomic_DNA"/>
</dbReference>
<keyword evidence="2 7" id="KW-0694">RNA-binding</keyword>
<keyword evidence="3 8" id="KW-0413">Isomerase</keyword>
<evidence type="ECO:0000256" key="7">
    <source>
        <dbReference type="PROSITE-ProRule" id="PRU00182"/>
    </source>
</evidence>
<dbReference type="SMART" id="SM00363">
    <property type="entry name" value="S4"/>
    <property type="match status" value="1"/>
</dbReference>
<dbReference type="CDD" id="cd02869">
    <property type="entry name" value="PseudoU_synth_RluA_like"/>
    <property type="match status" value="1"/>
</dbReference>
<dbReference type="OrthoDB" id="9807829at2"/>
<dbReference type="PANTHER" id="PTHR21600">
    <property type="entry name" value="MITOCHONDRIAL RNA PSEUDOURIDINE SYNTHASE"/>
    <property type="match status" value="1"/>
</dbReference>
<protein>
    <recommendedName>
        <fullName evidence="8">Pseudouridine synthase</fullName>
        <ecNumber evidence="8">5.4.99.-</ecNumber>
    </recommendedName>
</protein>
<dbReference type="InterPro" id="IPR006224">
    <property type="entry name" value="PsdUridine_synth_RluA-like_CS"/>
</dbReference>
<dbReference type="GO" id="GO:0000455">
    <property type="term" value="P:enzyme-directed rRNA pseudouridine synthesis"/>
    <property type="evidence" value="ECO:0007669"/>
    <property type="project" value="TreeGrafter"/>
</dbReference>
<feature type="active site" evidence="6">
    <location>
        <position position="160"/>
    </location>
</feature>
<evidence type="ECO:0000313" key="11">
    <source>
        <dbReference type="Proteomes" id="UP000292781"/>
    </source>
</evidence>
<dbReference type="Gene3D" id="3.10.290.10">
    <property type="entry name" value="RNA-binding S4 domain"/>
    <property type="match status" value="1"/>
</dbReference>
<dbReference type="GO" id="GO:0160140">
    <property type="term" value="F:23S rRNA pseudouridine(1911/1915/1917) synthase activity"/>
    <property type="evidence" value="ECO:0007669"/>
    <property type="project" value="UniProtKB-EC"/>
</dbReference>
<dbReference type="CDD" id="cd00165">
    <property type="entry name" value="S4"/>
    <property type="match status" value="1"/>
</dbReference>
<gene>
    <name evidence="10" type="ORF">EYW49_16760</name>
</gene>
<evidence type="ECO:0000256" key="3">
    <source>
        <dbReference type="ARBA" id="ARBA00023235"/>
    </source>
</evidence>
<evidence type="ECO:0000256" key="6">
    <source>
        <dbReference type="PIRSR" id="PIRSR606225-1"/>
    </source>
</evidence>
<evidence type="ECO:0000256" key="5">
    <source>
        <dbReference type="ARBA" id="ARBA00056072"/>
    </source>
</evidence>
<name>A0A4Q9VKQ2_9HYPH</name>
<keyword evidence="11" id="KW-1185">Reference proteome</keyword>
<comment type="catalytic activity">
    <reaction evidence="4">
        <text>uridine(1911/1915/1917) in 23S rRNA = pseudouridine(1911/1915/1917) in 23S rRNA</text>
        <dbReference type="Rhea" id="RHEA:42524"/>
        <dbReference type="Rhea" id="RHEA-COMP:10097"/>
        <dbReference type="Rhea" id="RHEA-COMP:10098"/>
        <dbReference type="ChEBI" id="CHEBI:65314"/>
        <dbReference type="ChEBI" id="CHEBI:65315"/>
        <dbReference type="EC" id="5.4.99.23"/>
    </reaction>
</comment>
<dbReference type="AlphaFoldDB" id="A0A4Q9VKQ2"/>
<dbReference type="SUPFAM" id="SSF55174">
    <property type="entry name" value="Alpha-L RNA-binding motif"/>
    <property type="match status" value="1"/>
</dbReference>
<dbReference type="EC" id="5.4.99.-" evidence="8"/>
<dbReference type="InterPro" id="IPR006145">
    <property type="entry name" value="PsdUridine_synth_RsuA/RluA"/>
</dbReference>
<evidence type="ECO:0000256" key="1">
    <source>
        <dbReference type="ARBA" id="ARBA00010876"/>
    </source>
</evidence>
<comment type="similarity">
    <text evidence="1 8">Belongs to the pseudouridine synthase RluA family.</text>
</comment>
<dbReference type="PROSITE" id="PS01129">
    <property type="entry name" value="PSI_RLU"/>
    <property type="match status" value="1"/>
</dbReference>
<reference evidence="10 11" key="1">
    <citation type="submission" date="2019-02" db="EMBL/GenBank/DDBJ databases">
        <title>Siculibacillus lacustris gen. nov., sp. nov., a new rosette-forming bacterium isolated from a freshwater crater lake (Lake St. Ana, Romania).</title>
        <authorList>
            <person name="Felfoldi T."/>
            <person name="Marton Z."/>
            <person name="Szabo A."/>
            <person name="Mentes A."/>
            <person name="Boka K."/>
            <person name="Marialigeti K."/>
            <person name="Mathe I."/>
            <person name="Koncz M."/>
            <person name="Schumann P."/>
            <person name="Toth E."/>
        </authorList>
    </citation>
    <scope>NUCLEOTIDE SEQUENCE [LARGE SCALE GENOMIC DNA]</scope>
    <source>
        <strain evidence="10 11">SA-279</strain>
    </source>
</reference>
<dbReference type="InterPro" id="IPR020103">
    <property type="entry name" value="PsdUridine_synth_cat_dom_sf"/>
</dbReference>
<evidence type="ECO:0000256" key="8">
    <source>
        <dbReference type="RuleBase" id="RU362028"/>
    </source>
</evidence>
<dbReference type="RefSeq" id="WP_131310803.1">
    <property type="nucleotide sequence ID" value="NZ_SJFN01000028.1"/>
</dbReference>
<dbReference type="FunFam" id="3.30.2350.10:FF:000006">
    <property type="entry name" value="Pseudouridine synthase"/>
    <property type="match status" value="1"/>
</dbReference>
<dbReference type="SUPFAM" id="SSF55120">
    <property type="entry name" value="Pseudouridine synthase"/>
    <property type="match status" value="1"/>
</dbReference>
<comment type="catalytic activity">
    <reaction evidence="8">
        <text>a uridine in RNA = a pseudouridine in RNA</text>
        <dbReference type="Rhea" id="RHEA:48348"/>
        <dbReference type="Rhea" id="RHEA-COMP:12068"/>
        <dbReference type="Rhea" id="RHEA-COMP:12069"/>
        <dbReference type="ChEBI" id="CHEBI:65314"/>
        <dbReference type="ChEBI" id="CHEBI:65315"/>
    </reaction>
</comment>
<evidence type="ECO:0000256" key="4">
    <source>
        <dbReference type="ARBA" id="ARBA00036882"/>
    </source>
</evidence>
<comment type="function">
    <text evidence="5">Responsible for synthesis of pseudouridine from uracil at positions 1911, 1915 and 1917 in 23S ribosomal RNA.</text>
</comment>
<dbReference type="InterPro" id="IPR006225">
    <property type="entry name" value="PsdUridine_synth_RluC/D"/>
</dbReference>
<dbReference type="Proteomes" id="UP000292781">
    <property type="component" value="Unassembled WGS sequence"/>
</dbReference>
<evidence type="ECO:0000259" key="9">
    <source>
        <dbReference type="SMART" id="SM00363"/>
    </source>
</evidence>
<dbReference type="PANTHER" id="PTHR21600:SF44">
    <property type="entry name" value="RIBOSOMAL LARGE SUBUNIT PSEUDOURIDINE SYNTHASE D"/>
    <property type="match status" value="1"/>
</dbReference>
<accession>A0A4Q9VKQ2</accession>
<dbReference type="InterPro" id="IPR002942">
    <property type="entry name" value="S4_RNA-bd"/>
</dbReference>
<dbReference type="Gene3D" id="3.30.2350.10">
    <property type="entry name" value="Pseudouridine synthase"/>
    <property type="match status" value="1"/>
</dbReference>
<dbReference type="Pfam" id="PF00849">
    <property type="entry name" value="PseudoU_synth_2"/>
    <property type="match status" value="1"/>
</dbReference>
<evidence type="ECO:0000256" key="2">
    <source>
        <dbReference type="ARBA" id="ARBA00022884"/>
    </source>
</evidence>
<feature type="domain" description="RNA-binding S4" evidence="9">
    <location>
        <begin position="35"/>
        <end position="94"/>
    </location>
</feature>
<dbReference type="GO" id="GO:0003723">
    <property type="term" value="F:RNA binding"/>
    <property type="evidence" value="ECO:0007669"/>
    <property type="project" value="UniProtKB-KW"/>
</dbReference>
<dbReference type="InterPro" id="IPR050188">
    <property type="entry name" value="RluA_PseudoU_synthase"/>
</dbReference>
<organism evidence="10 11">
    <name type="scientific">Siculibacillus lacustris</name>
    <dbReference type="NCBI Taxonomy" id="1549641"/>
    <lineage>
        <taxon>Bacteria</taxon>
        <taxon>Pseudomonadati</taxon>
        <taxon>Pseudomonadota</taxon>
        <taxon>Alphaproteobacteria</taxon>
        <taxon>Hyphomicrobiales</taxon>
        <taxon>Ancalomicrobiaceae</taxon>
        <taxon>Siculibacillus</taxon>
    </lineage>
</organism>
<dbReference type="NCBIfam" id="TIGR00005">
    <property type="entry name" value="rluA_subfam"/>
    <property type="match status" value="1"/>
</dbReference>
<dbReference type="InterPro" id="IPR036986">
    <property type="entry name" value="S4_RNA-bd_sf"/>
</dbReference>
<sequence length="372" mass="39265">MASIPTIDPDDLEIEAGASAAGPIEIEIEAGSPPERLDAALARRIATLSRSRLKALIGEGRVTLDGVTLEDASRKINAGARLIVDVPAPSPALPEPEDIPLTVLHEDDDVIVVDKPAGLVVHPGAGNWSGTLVNALLHHCRGTLSGIGGVERPGIVHRLDKDTSGVMVVAKSDRAHRSLAAQFADHGRTGPLERAYLALVWGVPKALAGTIETEIGRDPRNRQAMAVVAGGRVAITHYQVLETFPPTPRPGPRGKTRPAPEPIASLIECRLETGRTHQIRVHLAHIGHPLLGDTVYGAGFRTKIDKLAKLAPEAAEALTALDRQALHARLLAFEHPATGRAMRFESDLPADLTRLTAALATLDDGAAPLAGS</sequence>
<dbReference type="PROSITE" id="PS50889">
    <property type="entry name" value="S4"/>
    <property type="match status" value="1"/>
</dbReference>